<dbReference type="SUPFAM" id="SSF56300">
    <property type="entry name" value="Metallo-dependent phosphatases"/>
    <property type="match status" value="1"/>
</dbReference>
<geneLocation type="plasmid" evidence="3">
    <name>phl2708x3</name>
</geneLocation>
<evidence type="ECO:0000313" key="3">
    <source>
        <dbReference type="Proteomes" id="UP000258927"/>
    </source>
</evidence>
<dbReference type="AlphaFoldDB" id="A0A2R4MJA3"/>
<proteinExistence type="predicted"/>
<dbReference type="EMBL" id="CP021331">
    <property type="protein sequence ID" value="AVX06050.1"/>
    <property type="molecule type" value="Genomic_DNA"/>
</dbReference>
<evidence type="ECO:0000313" key="2">
    <source>
        <dbReference type="EMBL" id="AVX06050.1"/>
    </source>
</evidence>
<dbReference type="PANTHER" id="PTHR30337:SF0">
    <property type="entry name" value="NUCLEASE SBCCD SUBUNIT D"/>
    <property type="match status" value="1"/>
</dbReference>
<dbReference type="InterPro" id="IPR014577">
    <property type="entry name" value="UCP033093_metalloPase"/>
</dbReference>
<evidence type="ECO:0000259" key="1">
    <source>
        <dbReference type="Pfam" id="PF00149"/>
    </source>
</evidence>
<protein>
    <recommendedName>
        <fullName evidence="1">Calcineurin-like phosphoesterase domain-containing protein</fullName>
    </recommendedName>
</protein>
<dbReference type="RefSeq" id="WP_162889361.1">
    <property type="nucleotide sequence ID" value="NZ_CP021331.1"/>
</dbReference>
<gene>
    <name evidence="2" type="ORF">MXMO3_03547</name>
</gene>
<dbReference type="GO" id="GO:0016787">
    <property type="term" value="F:hydrolase activity"/>
    <property type="evidence" value="ECO:0007669"/>
    <property type="project" value="InterPro"/>
</dbReference>
<dbReference type="InterPro" id="IPR050535">
    <property type="entry name" value="DNA_Repair-Maintenance_Comp"/>
</dbReference>
<keyword evidence="3" id="KW-1185">Reference proteome</keyword>
<organism evidence="2 3">
    <name type="scientific">Maritalea myrionectae</name>
    <dbReference type="NCBI Taxonomy" id="454601"/>
    <lineage>
        <taxon>Bacteria</taxon>
        <taxon>Pseudomonadati</taxon>
        <taxon>Pseudomonadota</taxon>
        <taxon>Alphaproteobacteria</taxon>
        <taxon>Hyphomicrobiales</taxon>
        <taxon>Devosiaceae</taxon>
        <taxon>Maritalea</taxon>
    </lineage>
</organism>
<dbReference type="KEGG" id="mmyr:MXMO3_03547"/>
<dbReference type="InterPro" id="IPR029052">
    <property type="entry name" value="Metallo-depent_PP-like"/>
</dbReference>
<dbReference type="InterPro" id="IPR004843">
    <property type="entry name" value="Calcineurin-like_PHP"/>
</dbReference>
<dbReference type="Gene3D" id="3.60.21.10">
    <property type="match status" value="1"/>
</dbReference>
<sequence>MAIAIKLLHTSDWQIGKVFRFVDDGTMGLLQEARLAAITQLGEQAVKHGAGHVLVSGDVFDMEALSPRTLNQPLERMRKFENVTWHLLPGNHDPHRPHGLWDQLLRRDVPFNVIFHIDSEPRIFESDGFAVLPAPLQYRRTLQDPTAYMDETETPDGIIRIGLAHGTVTGFGSDDKDVPNYISPDRPQSAGLAYLALGDWHGQKKISNRIWYSGTHETDAFDVDAGGKALLVEIDDPAALPVVTPVSTGHYRWKTFRKQINSREDIDALATTLRGSGDDLNRILVRLYVEGAVSLQDRQYFEEQIVEQVSAAFCYLRVDYDRLFPSPSEEDLDQIDRGGFVRTAADVLKQKSDDTSDPEHEIAALALQRLYVEHMKLQTRRQ</sequence>
<dbReference type="Proteomes" id="UP000258927">
    <property type="component" value="Plasmid pHL2708X3"/>
</dbReference>
<dbReference type="Pfam" id="PF00149">
    <property type="entry name" value="Metallophos"/>
    <property type="match status" value="1"/>
</dbReference>
<dbReference type="PANTHER" id="PTHR30337">
    <property type="entry name" value="COMPONENT OF ATP-DEPENDENT DSDNA EXONUCLEASE"/>
    <property type="match status" value="1"/>
</dbReference>
<dbReference type="PIRSF" id="PIRSF033093">
    <property type="entry name" value="UCP_ML1119"/>
    <property type="match status" value="1"/>
</dbReference>
<accession>A0A2R4MJA3</accession>
<feature type="domain" description="Calcineurin-like phosphoesterase" evidence="1">
    <location>
        <begin position="6"/>
        <end position="134"/>
    </location>
</feature>
<keyword evidence="2" id="KW-0614">Plasmid</keyword>
<name>A0A2R4MJA3_9HYPH</name>
<reference evidence="2 3" key="1">
    <citation type="submission" date="2017-05" db="EMBL/GenBank/DDBJ databases">
        <title>Genome Analysis of Maritalea myrionectae HL2708#5.</title>
        <authorList>
            <consortium name="Cotde Inc.-PKNU"/>
            <person name="Jang D."/>
            <person name="Oh H.-M."/>
        </authorList>
    </citation>
    <scope>NUCLEOTIDE SEQUENCE [LARGE SCALE GENOMIC DNA]</scope>
    <source>
        <strain evidence="2 3">HL2708#5</strain>
        <plasmid evidence="3">phl2708x3</plasmid>
    </source>
</reference>